<dbReference type="EMBL" id="PVZF01000004">
    <property type="protein sequence ID" value="PRY16002.1"/>
    <property type="molecule type" value="Genomic_DNA"/>
</dbReference>
<dbReference type="GO" id="GO:0046316">
    <property type="term" value="F:gluconokinase activity"/>
    <property type="evidence" value="ECO:0007669"/>
    <property type="project" value="UniProtKB-EC"/>
</dbReference>
<comment type="caution">
    <text evidence="11">The sequence shown here is derived from an EMBL/GenBank/DDBJ whole genome shotgun (WGS) entry which is preliminary data.</text>
</comment>
<evidence type="ECO:0000256" key="6">
    <source>
        <dbReference type="ARBA" id="ARBA00022777"/>
    </source>
</evidence>
<evidence type="ECO:0000256" key="5">
    <source>
        <dbReference type="ARBA" id="ARBA00022741"/>
    </source>
</evidence>
<dbReference type="GO" id="GO:0005524">
    <property type="term" value="F:ATP binding"/>
    <property type="evidence" value="ECO:0007669"/>
    <property type="project" value="UniProtKB-KW"/>
</dbReference>
<dbReference type="InterPro" id="IPR027417">
    <property type="entry name" value="P-loop_NTPase"/>
</dbReference>
<dbReference type="SUPFAM" id="SSF52540">
    <property type="entry name" value="P-loop containing nucleoside triphosphate hydrolases"/>
    <property type="match status" value="1"/>
</dbReference>
<organism evidence="11 12">
    <name type="scientific">Kineococcus rhizosphaerae</name>
    <dbReference type="NCBI Taxonomy" id="559628"/>
    <lineage>
        <taxon>Bacteria</taxon>
        <taxon>Bacillati</taxon>
        <taxon>Actinomycetota</taxon>
        <taxon>Actinomycetes</taxon>
        <taxon>Kineosporiales</taxon>
        <taxon>Kineosporiaceae</taxon>
        <taxon>Kineococcus</taxon>
    </lineage>
</organism>
<proteinExistence type="inferred from homology"/>
<dbReference type="AlphaFoldDB" id="A0A2T0R5G0"/>
<evidence type="ECO:0000256" key="10">
    <source>
        <dbReference type="RuleBase" id="RU363066"/>
    </source>
</evidence>
<dbReference type="FunFam" id="3.40.50.300:FF:000522">
    <property type="entry name" value="Gluconokinase"/>
    <property type="match status" value="1"/>
</dbReference>
<dbReference type="Gene3D" id="3.40.50.300">
    <property type="entry name" value="P-loop containing nucleotide triphosphate hydrolases"/>
    <property type="match status" value="1"/>
</dbReference>
<evidence type="ECO:0000256" key="8">
    <source>
        <dbReference type="ARBA" id="ARBA00023064"/>
    </source>
</evidence>
<dbReference type="GO" id="GO:0005737">
    <property type="term" value="C:cytoplasm"/>
    <property type="evidence" value="ECO:0007669"/>
    <property type="project" value="TreeGrafter"/>
</dbReference>
<comment type="catalytic activity">
    <reaction evidence="9 10">
        <text>D-gluconate + ATP = 6-phospho-D-gluconate + ADP + H(+)</text>
        <dbReference type="Rhea" id="RHEA:19433"/>
        <dbReference type="ChEBI" id="CHEBI:15378"/>
        <dbReference type="ChEBI" id="CHEBI:18391"/>
        <dbReference type="ChEBI" id="CHEBI:30616"/>
        <dbReference type="ChEBI" id="CHEBI:58759"/>
        <dbReference type="ChEBI" id="CHEBI:456216"/>
        <dbReference type="EC" id="2.7.1.12"/>
    </reaction>
</comment>
<sequence>MSTTTVIVMGVSGSGKTTLAQDLSKAKGWTYAEGDDFHSAANVEKMRSGHPLTDSDRWPWLRSIAAWIGEREEAGESAVVTCSALKRAYRDLLAQDNPSVVFCELKVPDEVLEDRLAHREGHYMPASLLRSQLDTLEDLHPDERGFRVRVQGGPAQVLDEVLRHL</sequence>
<keyword evidence="5 10" id="KW-0547">Nucleotide-binding</keyword>
<keyword evidence="6 10" id="KW-0418">Kinase</keyword>
<evidence type="ECO:0000256" key="7">
    <source>
        <dbReference type="ARBA" id="ARBA00022840"/>
    </source>
</evidence>
<keyword evidence="7 10" id="KW-0067">ATP-binding</keyword>
<evidence type="ECO:0000256" key="1">
    <source>
        <dbReference type="ARBA" id="ARBA00004761"/>
    </source>
</evidence>
<evidence type="ECO:0000256" key="3">
    <source>
        <dbReference type="ARBA" id="ARBA00012054"/>
    </source>
</evidence>
<evidence type="ECO:0000256" key="2">
    <source>
        <dbReference type="ARBA" id="ARBA00008420"/>
    </source>
</evidence>
<evidence type="ECO:0000256" key="9">
    <source>
        <dbReference type="ARBA" id="ARBA00048090"/>
    </source>
</evidence>
<dbReference type="EC" id="2.7.1.12" evidence="3 10"/>
<evidence type="ECO:0000313" key="11">
    <source>
        <dbReference type="EMBL" id="PRY16002.1"/>
    </source>
</evidence>
<comment type="similarity">
    <text evidence="2 10">Belongs to the gluconokinase GntK/GntV family.</text>
</comment>
<evidence type="ECO:0000256" key="4">
    <source>
        <dbReference type="ARBA" id="ARBA00022679"/>
    </source>
</evidence>
<keyword evidence="4 10" id="KW-0808">Transferase</keyword>
<gene>
    <name evidence="11" type="ORF">CLV37_104215</name>
</gene>
<dbReference type="PANTHER" id="PTHR43442">
    <property type="entry name" value="GLUCONOKINASE-RELATED"/>
    <property type="match status" value="1"/>
</dbReference>
<name>A0A2T0R5G0_9ACTN</name>
<keyword evidence="12" id="KW-1185">Reference proteome</keyword>
<dbReference type="PANTHER" id="PTHR43442:SF3">
    <property type="entry name" value="GLUCONOKINASE-RELATED"/>
    <property type="match status" value="1"/>
</dbReference>
<dbReference type="Pfam" id="PF13671">
    <property type="entry name" value="AAA_33"/>
    <property type="match status" value="1"/>
</dbReference>
<dbReference type="GO" id="GO:0019521">
    <property type="term" value="P:D-gluconate metabolic process"/>
    <property type="evidence" value="ECO:0007669"/>
    <property type="project" value="UniProtKB-KW"/>
</dbReference>
<dbReference type="Proteomes" id="UP000238083">
    <property type="component" value="Unassembled WGS sequence"/>
</dbReference>
<comment type="pathway">
    <text evidence="1">Carbohydrate acid metabolism.</text>
</comment>
<dbReference type="InterPro" id="IPR006001">
    <property type="entry name" value="Therm_gnt_kin"/>
</dbReference>
<dbReference type="NCBIfam" id="TIGR01313">
    <property type="entry name" value="therm_gnt_kin"/>
    <property type="match status" value="1"/>
</dbReference>
<keyword evidence="8" id="KW-0311">Gluconate utilization</keyword>
<dbReference type="CDD" id="cd02021">
    <property type="entry name" value="GntK"/>
    <property type="match status" value="1"/>
</dbReference>
<accession>A0A2T0R5G0</accession>
<evidence type="ECO:0000313" key="12">
    <source>
        <dbReference type="Proteomes" id="UP000238083"/>
    </source>
</evidence>
<protein>
    <recommendedName>
        <fullName evidence="3 10">Gluconokinase</fullName>
        <ecNumber evidence="3 10">2.7.1.12</ecNumber>
    </recommendedName>
</protein>
<reference evidence="11 12" key="1">
    <citation type="submission" date="2018-03" db="EMBL/GenBank/DDBJ databases">
        <title>Genomic Encyclopedia of Archaeal and Bacterial Type Strains, Phase II (KMG-II): from individual species to whole genera.</title>
        <authorList>
            <person name="Goeker M."/>
        </authorList>
    </citation>
    <scope>NUCLEOTIDE SEQUENCE [LARGE SCALE GENOMIC DNA]</scope>
    <source>
        <strain evidence="11 12">DSM 19711</strain>
    </source>
</reference>